<protein>
    <submittedName>
        <fullName evidence="1">Uncharacterized protein</fullName>
    </submittedName>
</protein>
<sequence length="83" mass="9216">MNLCVSASPSRETAKNCAKNRIDLKRVVRAFEGEVNIESHPYFTSHNKLKRVKSFGRDAKGVAVTSNTIRGSHPSHPVIRAIK</sequence>
<accession>A0A0P9C9J4</accession>
<dbReference type="Proteomes" id="UP000007801">
    <property type="component" value="Unassembled WGS sequence"/>
</dbReference>
<reference evidence="1 2" key="1">
    <citation type="journal article" date="2007" name="Nature">
        <title>Evolution of genes and genomes on the Drosophila phylogeny.</title>
        <authorList>
            <consortium name="Drosophila 12 Genomes Consortium"/>
            <person name="Clark A.G."/>
            <person name="Eisen M.B."/>
            <person name="Smith D.R."/>
            <person name="Bergman C.M."/>
            <person name="Oliver B."/>
            <person name="Markow T.A."/>
            <person name="Kaufman T.C."/>
            <person name="Kellis M."/>
            <person name="Gelbart W."/>
            <person name="Iyer V.N."/>
            <person name="Pollard D.A."/>
            <person name="Sackton T.B."/>
            <person name="Larracuente A.M."/>
            <person name="Singh N.D."/>
            <person name="Abad J.P."/>
            <person name="Abt D.N."/>
            <person name="Adryan B."/>
            <person name="Aguade M."/>
            <person name="Akashi H."/>
            <person name="Anderson W.W."/>
            <person name="Aquadro C.F."/>
            <person name="Ardell D.H."/>
            <person name="Arguello R."/>
            <person name="Artieri C.G."/>
            <person name="Barbash D.A."/>
            <person name="Barker D."/>
            <person name="Barsanti P."/>
            <person name="Batterham P."/>
            <person name="Batzoglou S."/>
            <person name="Begun D."/>
            <person name="Bhutkar A."/>
            <person name="Blanco E."/>
            <person name="Bosak S.A."/>
            <person name="Bradley R.K."/>
            <person name="Brand A.D."/>
            <person name="Brent M.R."/>
            <person name="Brooks A.N."/>
            <person name="Brown R.H."/>
            <person name="Butlin R.K."/>
            <person name="Caggese C."/>
            <person name="Calvi B.R."/>
            <person name="Bernardo de Carvalho A."/>
            <person name="Caspi A."/>
            <person name="Castrezana S."/>
            <person name="Celniker S.E."/>
            <person name="Chang J.L."/>
            <person name="Chapple C."/>
            <person name="Chatterji S."/>
            <person name="Chinwalla A."/>
            <person name="Civetta A."/>
            <person name="Clifton S.W."/>
            <person name="Comeron J.M."/>
            <person name="Costello J.C."/>
            <person name="Coyne J.A."/>
            <person name="Daub J."/>
            <person name="David R.G."/>
            <person name="Delcher A.L."/>
            <person name="Delehaunty K."/>
            <person name="Do C.B."/>
            <person name="Ebling H."/>
            <person name="Edwards K."/>
            <person name="Eickbush T."/>
            <person name="Evans J.D."/>
            <person name="Filipski A."/>
            <person name="Findeiss S."/>
            <person name="Freyhult E."/>
            <person name="Fulton L."/>
            <person name="Fulton R."/>
            <person name="Garcia A.C."/>
            <person name="Gardiner A."/>
            <person name="Garfield D.A."/>
            <person name="Garvin B.E."/>
            <person name="Gibson G."/>
            <person name="Gilbert D."/>
            <person name="Gnerre S."/>
            <person name="Godfrey J."/>
            <person name="Good R."/>
            <person name="Gotea V."/>
            <person name="Gravely B."/>
            <person name="Greenberg A.J."/>
            <person name="Griffiths-Jones S."/>
            <person name="Gross S."/>
            <person name="Guigo R."/>
            <person name="Gustafson E.A."/>
            <person name="Haerty W."/>
            <person name="Hahn M.W."/>
            <person name="Halligan D.L."/>
            <person name="Halpern A.L."/>
            <person name="Halter G.M."/>
            <person name="Han M.V."/>
            <person name="Heger A."/>
            <person name="Hillier L."/>
            <person name="Hinrichs A.S."/>
            <person name="Holmes I."/>
            <person name="Hoskins R.A."/>
            <person name="Hubisz M.J."/>
            <person name="Hultmark D."/>
            <person name="Huntley M.A."/>
            <person name="Jaffe D.B."/>
            <person name="Jagadeeshan S."/>
            <person name="Jeck W.R."/>
            <person name="Johnson J."/>
            <person name="Jones C.D."/>
            <person name="Jordan W.C."/>
            <person name="Karpen G.H."/>
            <person name="Kataoka E."/>
            <person name="Keightley P.D."/>
            <person name="Kheradpour P."/>
            <person name="Kirkness E.F."/>
            <person name="Koerich L.B."/>
            <person name="Kristiansen K."/>
            <person name="Kudrna D."/>
            <person name="Kulathinal R.J."/>
            <person name="Kumar S."/>
            <person name="Kwok R."/>
            <person name="Lander E."/>
            <person name="Langley C.H."/>
            <person name="Lapoint R."/>
            <person name="Lazzaro B.P."/>
            <person name="Lee S.J."/>
            <person name="Levesque L."/>
            <person name="Li R."/>
            <person name="Lin C.F."/>
            <person name="Lin M.F."/>
            <person name="Lindblad-Toh K."/>
            <person name="Llopart A."/>
            <person name="Long M."/>
            <person name="Low L."/>
            <person name="Lozovsky E."/>
            <person name="Lu J."/>
            <person name="Luo M."/>
            <person name="Machado C.A."/>
            <person name="Makalowski W."/>
            <person name="Marzo M."/>
            <person name="Matsuda M."/>
            <person name="Matzkin L."/>
            <person name="McAllister B."/>
            <person name="McBride C.S."/>
            <person name="McKernan B."/>
            <person name="McKernan K."/>
            <person name="Mendez-Lago M."/>
            <person name="Minx P."/>
            <person name="Mollenhauer M.U."/>
            <person name="Montooth K."/>
            <person name="Mount S.M."/>
            <person name="Mu X."/>
            <person name="Myers E."/>
            <person name="Negre B."/>
            <person name="Newfeld S."/>
            <person name="Nielsen R."/>
            <person name="Noor M.A."/>
            <person name="O'Grady P."/>
            <person name="Pachter L."/>
            <person name="Papaceit M."/>
            <person name="Parisi M.J."/>
            <person name="Parisi M."/>
            <person name="Parts L."/>
            <person name="Pedersen J.S."/>
            <person name="Pesole G."/>
            <person name="Phillippy A.M."/>
            <person name="Ponting C.P."/>
            <person name="Pop M."/>
            <person name="Porcelli D."/>
            <person name="Powell J.R."/>
            <person name="Prohaska S."/>
            <person name="Pruitt K."/>
            <person name="Puig M."/>
            <person name="Quesneville H."/>
            <person name="Ram K.R."/>
            <person name="Rand D."/>
            <person name="Rasmussen M.D."/>
            <person name="Reed L.K."/>
            <person name="Reenan R."/>
            <person name="Reily A."/>
            <person name="Remington K.A."/>
            <person name="Rieger T.T."/>
            <person name="Ritchie M.G."/>
            <person name="Robin C."/>
            <person name="Rogers Y.H."/>
            <person name="Rohde C."/>
            <person name="Rozas J."/>
            <person name="Rubenfield M.J."/>
            <person name="Ruiz A."/>
            <person name="Russo S."/>
            <person name="Salzberg S.L."/>
            <person name="Sanchez-Gracia A."/>
            <person name="Saranga D.J."/>
            <person name="Sato H."/>
            <person name="Schaeffer S.W."/>
            <person name="Schatz M.C."/>
            <person name="Schlenke T."/>
            <person name="Schwartz R."/>
            <person name="Segarra C."/>
            <person name="Singh R.S."/>
            <person name="Sirot L."/>
            <person name="Sirota M."/>
            <person name="Sisneros N.B."/>
            <person name="Smith C.D."/>
            <person name="Smith T.F."/>
            <person name="Spieth J."/>
            <person name="Stage D.E."/>
            <person name="Stark A."/>
            <person name="Stephan W."/>
            <person name="Strausberg R.L."/>
            <person name="Strempel S."/>
            <person name="Sturgill D."/>
            <person name="Sutton G."/>
            <person name="Sutton G.G."/>
            <person name="Tao W."/>
            <person name="Teichmann S."/>
            <person name="Tobari Y.N."/>
            <person name="Tomimura Y."/>
            <person name="Tsolas J.M."/>
            <person name="Valente V.L."/>
            <person name="Venter E."/>
            <person name="Venter J.C."/>
            <person name="Vicario S."/>
            <person name="Vieira F.G."/>
            <person name="Vilella A.J."/>
            <person name="Villasante A."/>
            <person name="Walenz B."/>
            <person name="Wang J."/>
            <person name="Wasserman M."/>
            <person name="Watts T."/>
            <person name="Wilson D."/>
            <person name="Wilson R.K."/>
            <person name="Wing R.A."/>
            <person name="Wolfner M.F."/>
            <person name="Wong A."/>
            <person name="Wong G.K."/>
            <person name="Wu C.I."/>
            <person name="Wu G."/>
            <person name="Yamamoto D."/>
            <person name="Yang H.P."/>
            <person name="Yang S.P."/>
            <person name="Yorke J.A."/>
            <person name="Yoshida K."/>
            <person name="Zdobnov E."/>
            <person name="Zhang P."/>
            <person name="Zhang Y."/>
            <person name="Zimin A.V."/>
            <person name="Baldwin J."/>
            <person name="Abdouelleil A."/>
            <person name="Abdulkadir J."/>
            <person name="Abebe A."/>
            <person name="Abera B."/>
            <person name="Abreu J."/>
            <person name="Acer S.C."/>
            <person name="Aftuck L."/>
            <person name="Alexander A."/>
            <person name="An P."/>
            <person name="Anderson E."/>
            <person name="Anderson S."/>
            <person name="Arachi H."/>
            <person name="Azer M."/>
            <person name="Bachantsang P."/>
            <person name="Barry A."/>
            <person name="Bayul T."/>
            <person name="Berlin A."/>
            <person name="Bessette D."/>
            <person name="Bloom T."/>
            <person name="Blye J."/>
            <person name="Boguslavskiy L."/>
            <person name="Bonnet C."/>
            <person name="Boukhgalter B."/>
            <person name="Bourzgui I."/>
            <person name="Brown A."/>
            <person name="Cahill P."/>
            <person name="Channer S."/>
            <person name="Cheshatsang Y."/>
            <person name="Chuda L."/>
            <person name="Citroen M."/>
            <person name="Collymore A."/>
            <person name="Cooke P."/>
            <person name="Costello M."/>
            <person name="D'Aco K."/>
            <person name="Daza R."/>
            <person name="De Haan G."/>
            <person name="DeGray S."/>
            <person name="DeMaso C."/>
            <person name="Dhargay N."/>
            <person name="Dooley K."/>
            <person name="Dooley E."/>
            <person name="Doricent M."/>
            <person name="Dorje P."/>
            <person name="Dorjee K."/>
            <person name="Dupes A."/>
            <person name="Elong R."/>
            <person name="Falk J."/>
            <person name="Farina A."/>
            <person name="Faro S."/>
            <person name="Ferguson D."/>
            <person name="Fisher S."/>
            <person name="Foley C.D."/>
            <person name="Franke A."/>
            <person name="Friedrich D."/>
            <person name="Gadbois L."/>
            <person name="Gearin G."/>
            <person name="Gearin C.R."/>
            <person name="Giannoukos G."/>
            <person name="Goode T."/>
            <person name="Graham J."/>
            <person name="Grandbois E."/>
            <person name="Grewal S."/>
            <person name="Gyaltsen K."/>
            <person name="Hafez N."/>
            <person name="Hagos B."/>
            <person name="Hall J."/>
            <person name="Henson C."/>
            <person name="Hollinger A."/>
            <person name="Honan T."/>
            <person name="Huard M.D."/>
            <person name="Hughes L."/>
            <person name="Hurhula B."/>
            <person name="Husby M.E."/>
            <person name="Kamat A."/>
            <person name="Kanga B."/>
            <person name="Kashin S."/>
            <person name="Khazanovich D."/>
            <person name="Kisner P."/>
            <person name="Lance K."/>
            <person name="Lara M."/>
            <person name="Lee W."/>
            <person name="Lennon N."/>
            <person name="Letendre F."/>
            <person name="LeVine R."/>
            <person name="Lipovsky A."/>
            <person name="Liu X."/>
            <person name="Liu J."/>
            <person name="Liu S."/>
            <person name="Lokyitsang T."/>
            <person name="Lokyitsang Y."/>
            <person name="Lubonja R."/>
            <person name="Lui A."/>
            <person name="MacDonald P."/>
            <person name="Magnisalis V."/>
            <person name="Maru K."/>
            <person name="Matthews C."/>
            <person name="McCusker W."/>
            <person name="McDonough S."/>
            <person name="Mehta T."/>
            <person name="Meldrim J."/>
            <person name="Meneus L."/>
            <person name="Mihai O."/>
            <person name="Mihalev A."/>
            <person name="Mihova T."/>
            <person name="Mittelman R."/>
            <person name="Mlenga V."/>
            <person name="Montmayeur A."/>
            <person name="Mulrain L."/>
            <person name="Navidi A."/>
            <person name="Naylor J."/>
            <person name="Negash T."/>
            <person name="Nguyen T."/>
            <person name="Nguyen N."/>
            <person name="Nicol R."/>
            <person name="Norbu C."/>
            <person name="Norbu N."/>
            <person name="Novod N."/>
            <person name="O'Neill B."/>
            <person name="Osman S."/>
            <person name="Markiewicz E."/>
            <person name="Oyono O.L."/>
            <person name="Patti C."/>
            <person name="Phunkhang P."/>
            <person name="Pierre F."/>
            <person name="Priest M."/>
            <person name="Raghuraman S."/>
            <person name="Rege F."/>
            <person name="Reyes R."/>
            <person name="Rise C."/>
            <person name="Rogov P."/>
            <person name="Ross K."/>
            <person name="Ryan E."/>
            <person name="Settipalli S."/>
            <person name="Shea T."/>
            <person name="Sherpa N."/>
            <person name="Shi L."/>
            <person name="Shih D."/>
            <person name="Sparrow T."/>
            <person name="Spaulding J."/>
            <person name="Stalker J."/>
            <person name="Stange-Thomann N."/>
            <person name="Stavropoulos S."/>
            <person name="Stone C."/>
            <person name="Strader C."/>
            <person name="Tesfaye S."/>
            <person name="Thomson T."/>
            <person name="Thoulutsang Y."/>
            <person name="Thoulutsang D."/>
            <person name="Topham K."/>
            <person name="Topping I."/>
            <person name="Tsamla T."/>
            <person name="Vassiliev H."/>
            <person name="Vo A."/>
            <person name="Wangchuk T."/>
            <person name="Wangdi T."/>
            <person name="Weiand M."/>
            <person name="Wilkinson J."/>
            <person name="Wilson A."/>
            <person name="Yadav S."/>
            <person name="Young G."/>
            <person name="Yu Q."/>
            <person name="Zembek L."/>
            <person name="Zhong D."/>
            <person name="Zimmer A."/>
            <person name="Zwirko Z."/>
            <person name="Jaffe D.B."/>
            <person name="Alvarez P."/>
            <person name="Brockman W."/>
            <person name="Butler J."/>
            <person name="Chin C."/>
            <person name="Gnerre S."/>
            <person name="Grabherr M."/>
            <person name="Kleber M."/>
            <person name="Mauceli E."/>
            <person name="MacCallum I."/>
        </authorList>
    </citation>
    <scope>NUCLEOTIDE SEQUENCE [LARGE SCALE GENOMIC DNA]</scope>
    <source>
        <strain evidence="2">Tucson 14024-0371.13</strain>
    </source>
</reference>
<organism evidence="1 2">
    <name type="scientific">Drosophila ananassae</name>
    <name type="common">Fruit fly</name>
    <dbReference type="NCBI Taxonomy" id="7217"/>
    <lineage>
        <taxon>Eukaryota</taxon>
        <taxon>Metazoa</taxon>
        <taxon>Ecdysozoa</taxon>
        <taxon>Arthropoda</taxon>
        <taxon>Hexapoda</taxon>
        <taxon>Insecta</taxon>
        <taxon>Pterygota</taxon>
        <taxon>Neoptera</taxon>
        <taxon>Endopterygota</taxon>
        <taxon>Diptera</taxon>
        <taxon>Brachycera</taxon>
        <taxon>Muscomorpha</taxon>
        <taxon>Ephydroidea</taxon>
        <taxon>Drosophilidae</taxon>
        <taxon>Drosophila</taxon>
        <taxon>Sophophora</taxon>
    </lineage>
</organism>
<evidence type="ECO:0000313" key="2">
    <source>
        <dbReference type="Proteomes" id="UP000007801"/>
    </source>
</evidence>
<dbReference type="EMBL" id="CH902617">
    <property type="protein sequence ID" value="KPU80016.1"/>
    <property type="molecule type" value="Genomic_DNA"/>
</dbReference>
<dbReference type="InParanoid" id="A0A0P9C9J4"/>
<evidence type="ECO:0000313" key="1">
    <source>
        <dbReference type="EMBL" id="KPU80016.1"/>
    </source>
</evidence>
<dbReference type="AlphaFoldDB" id="A0A0P9C9J4"/>
<dbReference type="OrthoDB" id="5984265at2759"/>
<keyword evidence="2" id="KW-1185">Reference proteome</keyword>
<name>A0A0P9C9J4_DROAN</name>
<gene>
    <name evidence="1" type="primary">Dana\GF26284</name>
    <name evidence="1" type="ORF">GF26284</name>
</gene>
<dbReference type="KEGG" id="dan:26513693"/>
<proteinExistence type="predicted"/>